<sequence length="82" mass="9262">MGRWNPKSINYCPAEVGARFFEGHFSVLAFATQGSMPTDGDFVQSRKVMNRCNKKLMPFSLPFFHCLHRGSGTDVFLGMRSL</sequence>
<accession>A0A3N1VLM8</accession>
<evidence type="ECO:0000313" key="1">
    <source>
        <dbReference type="EMBL" id="ROR02949.1"/>
    </source>
</evidence>
<keyword evidence="2" id="KW-1185">Reference proteome</keyword>
<gene>
    <name evidence="1" type="ORF">EDC27_0201</name>
</gene>
<protein>
    <submittedName>
        <fullName evidence="1">Uncharacterized protein</fullName>
    </submittedName>
</protein>
<name>A0A3N1VLM8_9BACT</name>
<dbReference type="Proteomes" id="UP000276223">
    <property type="component" value="Unassembled WGS sequence"/>
</dbReference>
<proteinExistence type="predicted"/>
<comment type="caution">
    <text evidence="1">The sequence shown here is derived from an EMBL/GenBank/DDBJ whole genome shotgun (WGS) entry which is preliminary data.</text>
</comment>
<dbReference type="EMBL" id="RJVA01000009">
    <property type="protein sequence ID" value="ROR02949.1"/>
    <property type="molecule type" value="Genomic_DNA"/>
</dbReference>
<dbReference type="AlphaFoldDB" id="A0A3N1VLM8"/>
<evidence type="ECO:0000313" key="2">
    <source>
        <dbReference type="Proteomes" id="UP000276223"/>
    </source>
</evidence>
<reference evidence="1 2" key="1">
    <citation type="submission" date="2018-11" db="EMBL/GenBank/DDBJ databases">
        <title>Genomic Encyclopedia of Type Strains, Phase IV (KMG-IV): sequencing the most valuable type-strain genomes for metagenomic binning, comparative biology and taxonomic classification.</title>
        <authorList>
            <person name="Goeker M."/>
        </authorList>
    </citation>
    <scope>NUCLEOTIDE SEQUENCE [LARGE SCALE GENOMIC DNA]</scope>
    <source>
        <strain evidence="1 2">DSM 22027</strain>
    </source>
</reference>
<organism evidence="1 2">
    <name type="scientific">Desulfosoma caldarium</name>
    <dbReference type="NCBI Taxonomy" id="610254"/>
    <lineage>
        <taxon>Bacteria</taxon>
        <taxon>Pseudomonadati</taxon>
        <taxon>Thermodesulfobacteriota</taxon>
        <taxon>Syntrophobacteria</taxon>
        <taxon>Syntrophobacterales</taxon>
        <taxon>Syntrophobacteraceae</taxon>
        <taxon>Desulfosoma</taxon>
    </lineage>
</organism>